<comment type="caution">
    <text evidence="6">The sequence shown here is derived from an EMBL/GenBank/DDBJ whole genome shotgun (WGS) entry which is preliminary data.</text>
</comment>
<dbReference type="InterPro" id="IPR017896">
    <property type="entry name" value="4Fe4S_Fe-S-bd"/>
</dbReference>
<dbReference type="InterPro" id="IPR009051">
    <property type="entry name" value="Helical_ferredxn"/>
</dbReference>
<dbReference type="GO" id="GO:0051537">
    <property type="term" value="F:2 iron, 2 sulfur cluster binding"/>
    <property type="evidence" value="ECO:0007669"/>
    <property type="project" value="InterPro"/>
</dbReference>
<dbReference type="InterPro" id="IPR025192">
    <property type="entry name" value="Succ_DH/fum_Rdtase_N"/>
</dbReference>
<evidence type="ECO:0000259" key="4">
    <source>
        <dbReference type="PROSITE" id="PS51085"/>
    </source>
</evidence>
<dbReference type="PANTHER" id="PTHR11921">
    <property type="entry name" value="SUCCINATE DEHYDROGENASE IRON-SULFUR PROTEIN"/>
    <property type="match status" value="1"/>
</dbReference>
<evidence type="ECO:0000256" key="1">
    <source>
        <dbReference type="ARBA" id="ARBA00001927"/>
    </source>
</evidence>
<dbReference type="OrthoDB" id="9804391at2"/>
<dbReference type="PROSITE" id="PS00197">
    <property type="entry name" value="2FE2S_FER_1"/>
    <property type="match status" value="1"/>
</dbReference>
<dbReference type="GO" id="GO:0022904">
    <property type="term" value="P:respiratory electron transport chain"/>
    <property type="evidence" value="ECO:0007669"/>
    <property type="project" value="TreeGrafter"/>
</dbReference>
<dbReference type="GO" id="GO:0009055">
    <property type="term" value="F:electron transfer activity"/>
    <property type="evidence" value="ECO:0007669"/>
    <property type="project" value="InterPro"/>
</dbReference>
<dbReference type="PROSITE" id="PS51085">
    <property type="entry name" value="2FE2S_FER_2"/>
    <property type="match status" value="1"/>
</dbReference>
<dbReference type="PROSITE" id="PS51379">
    <property type="entry name" value="4FE4S_FER_2"/>
    <property type="match status" value="1"/>
</dbReference>
<evidence type="ECO:0000256" key="3">
    <source>
        <dbReference type="ARBA" id="ARBA00034078"/>
    </source>
</evidence>
<dbReference type="InterPro" id="IPR012675">
    <property type="entry name" value="Beta-grasp_dom_sf"/>
</dbReference>
<dbReference type="PANTHER" id="PTHR11921:SF41">
    <property type="entry name" value="SUCCINATE DEHYDROGENASE"/>
    <property type="match status" value="1"/>
</dbReference>
<accession>A1ZY20</accession>
<name>A1ZY20_MICM2</name>
<dbReference type="InterPro" id="IPR050573">
    <property type="entry name" value="SDH/FRD_Iron-Sulfur"/>
</dbReference>
<evidence type="ECO:0000313" key="6">
    <source>
        <dbReference type="EMBL" id="EAY24757.1"/>
    </source>
</evidence>
<evidence type="ECO:0000313" key="7">
    <source>
        <dbReference type="Proteomes" id="UP000004095"/>
    </source>
</evidence>
<dbReference type="Pfam" id="PF13085">
    <property type="entry name" value="Fer2_3"/>
    <property type="match status" value="1"/>
</dbReference>
<feature type="domain" description="2Fe-2S ferredoxin-type" evidence="4">
    <location>
        <begin position="11"/>
        <end position="112"/>
    </location>
</feature>
<protein>
    <submittedName>
        <fullName evidence="6">Fumarate reductase iron-sulfur cluster protein subunit</fullName>
    </submittedName>
</protein>
<comment type="cofactor">
    <cofactor evidence="3">
        <name>[2Fe-2S] cluster</name>
        <dbReference type="ChEBI" id="CHEBI:190135"/>
    </cofactor>
</comment>
<dbReference type="InterPro" id="IPR036010">
    <property type="entry name" value="2Fe-2S_ferredoxin-like_sf"/>
</dbReference>
<dbReference type="InterPro" id="IPR001041">
    <property type="entry name" value="2Fe-2S_ferredoxin-type"/>
</dbReference>
<comment type="similarity">
    <text evidence="2">Belongs to the succinate dehydrogenase/fumarate reductase iron-sulfur protein family.</text>
</comment>
<dbReference type="InterPro" id="IPR006058">
    <property type="entry name" value="2Fe2S_fd_BS"/>
</dbReference>
<dbReference type="Gene3D" id="3.10.20.30">
    <property type="match status" value="1"/>
</dbReference>
<dbReference type="AlphaFoldDB" id="A1ZY20"/>
<dbReference type="GO" id="GO:0009060">
    <property type="term" value="P:aerobic respiration"/>
    <property type="evidence" value="ECO:0007669"/>
    <property type="project" value="TreeGrafter"/>
</dbReference>
<dbReference type="SUPFAM" id="SSF46548">
    <property type="entry name" value="alpha-helical ferredoxin"/>
    <property type="match status" value="1"/>
</dbReference>
<feature type="domain" description="4Fe-4S ferredoxin-type" evidence="5">
    <location>
        <begin position="159"/>
        <end position="189"/>
    </location>
</feature>
<sequence length="259" mass="28243">MNLTLQIWRQNKPDINNNGSYQNGDGKMTEYKVTDISPDMSFLEMLDELNEGLLKKGDDPVAFDHDCREGICGMCSLYINGQPHGPESGTTACQLHMRSFKDGDTIYIEPWRAKAFPVVKDLVVNRSSFDRIIQAGGYVSVNTGVTVDANEIPVAKTIADDAFNMAACIGCGACVAACKNASAMLFVSAKVSQLSLLPQGKAERKERVERMVAQMDEEGFGACTNTGACSAECPKDIPLSSIARMNREYFEAKITSNNV</sequence>
<dbReference type="eggNOG" id="COG0479">
    <property type="taxonomic scope" value="Bacteria"/>
</dbReference>
<proteinExistence type="inferred from homology"/>
<evidence type="ECO:0000259" key="5">
    <source>
        <dbReference type="PROSITE" id="PS51379"/>
    </source>
</evidence>
<keyword evidence="7" id="KW-1185">Reference proteome</keyword>
<dbReference type="NCBIfam" id="NF005746">
    <property type="entry name" value="PRK07570.1"/>
    <property type="match status" value="1"/>
</dbReference>
<organism evidence="6 7">
    <name type="scientific">Microscilla marina ATCC 23134</name>
    <dbReference type="NCBI Taxonomy" id="313606"/>
    <lineage>
        <taxon>Bacteria</taxon>
        <taxon>Pseudomonadati</taxon>
        <taxon>Bacteroidota</taxon>
        <taxon>Cytophagia</taxon>
        <taxon>Cytophagales</taxon>
        <taxon>Microscillaceae</taxon>
        <taxon>Microscilla</taxon>
    </lineage>
</organism>
<dbReference type="EMBL" id="AAWS01000062">
    <property type="protein sequence ID" value="EAY24757.1"/>
    <property type="molecule type" value="Genomic_DNA"/>
</dbReference>
<comment type="cofactor">
    <cofactor evidence="1">
        <name>[3Fe-4S] cluster</name>
        <dbReference type="ChEBI" id="CHEBI:21137"/>
    </cofactor>
</comment>
<dbReference type="RefSeq" id="WP_002704256.1">
    <property type="nucleotide sequence ID" value="NZ_AAWS01000062.1"/>
</dbReference>
<gene>
    <name evidence="6" type="ORF">M23134_05559</name>
</gene>
<dbReference type="Gene3D" id="1.10.1060.10">
    <property type="entry name" value="Alpha-helical ferredoxin"/>
    <property type="match status" value="1"/>
</dbReference>
<reference evidence="6 7" key="1">
    <citation type="submission" date="2007-01" db="EMBL/GenBank/DDBJ databases">
        <authorList>
            <person name="Haygood M."/>
            <person name="Podell S."/>
            <person name="Anderson C."/>
            <person name="Hopkinson B."/>
            <person name="Roe K."/>
            <person name="Barbeau K."/>
            <person name="Gaasterland T."/>
            <person name="Ferriera S."/>
            <person name="Johnson J."/>
            <person name="Kravitz S."/>
            <person name="Beeson K."/>
            <person name="Sutton G."/>
            <person name="Rogers Y.-H."/>
            <person name="Friedman R."/>
            <person name="Frazier M."/>
            <person name="Venter J.C."/>
        </authorList>
    </citation>
    <scope>NUCLEOTIDE SEQUENCE [LARGE SCALE GENOMIC DNA]</scope>
    <source>
        <strain evidence="6 7">ATCC 23134</strain>
    </source>
</reference>
<dbReference type="Pfam" id="PF13183">
    <property type="entry name" value="Fer4_8"/>
    <property type="match status" value="1"/>
</dbReference>
<dbReference type="Proteomes" id="UP000004095">
    <property type="component" value="Unassembled WGS sequence"/>
</dbReference>
<dbReference type="SUPFAM" id="SSF54292">
    <property type="entry name" value="2Fe-2S ferredoxin-like"/>
    <property type="match status" value="1"/>
</dbReference>
<evidence type="ECO:0000256" key="2">
    <source>
        <dbReference type="ARBA" id="ARBA00009433"/>
    </source>
</evidence>